<dbReference type="AlphaFoldDB" id="A0AAJ8MZG5"/>
<organism evidence="2 3">
    <name type="scientific">Kwoniella shandongensis</name>
    <dbReference type="NCBI Taxonomy" id="1734106"/>
    <lineage>
        <taxon>Eukaryota</taxon>
        <taxon>Fungi</taxon>
        <taxon>Dikarya</taxon>
        <taxon>Basidiomycota</taxon>
        <taxon>Agaricomycotina</taxon>
        <taxon>Tremellomycetes</taxon>
        <taxon>Tremellales</taxon>
        <taxon>Cryptococcaceae</taxon>
        <taxon>Kwoniella</taxon>
    </lineage>
</organism>
<dbReference type="RefSeq" id="XP_065823753.1">
    <property type="nucleotide sequence ID" value="XM_065967681.1"/>
</dbReference>
<evidence type="ECO:0000313" key="3">
    <source>
        <dbReference type="Proteomes" id="UP000322225"/>
    </source>
</evidence>
<dbReference type="Gene3D" id="3.10.20.870">
    <property type="entry name" value="PFU (PLAA family ubiquitin binding), C-terminal domain"/>
    <property type="match status" value="1"/>
</dbReference>
<proteinExistence type="predicted"/>
<evidence type="ECO:0000259" key="1">
    <source>
        <dbReference type="PROSITE" id="PS51394"/>
    </source>
</evidence>
<dbReference type="PROSITE" id="PS51394">
    <property type="entry name" value="PFU"/>
    <property type="match status" value="1"/>
</dbReference>
<name>A0AAJ8MZG5_9TREE</name>
<dbReference type="Proteomes" id="UP000322225">
    <property type="component" value="Chromosome 10"/>
</dbReference>
<protein>
    <recommendedName>
        <fullName evidence="1">PFU domain-containing protein</fullName>
    </recommendedName>
</protein>
<evidence type="ECO:0000313" key="2">
    <source>
        <dbReference type="EMBL" id="WWD21057.1"/>
    </source>
</evidence>
<reference evidence="2" key="1">
    <citation type="submission" date="2017-08" db="EMBL/GenBank/DDBJ databases">
        <authorList>
            <person name="Cuomo C."/>
            <person name="Billmyre B."/>
            <person name="Heitman J."/>
        </authorList>
    </citation>
    <scope>NUCLEOTIDE SEQUENCE</scope>
    <source>
        <strain evidence="2">CBS 12478</strain>
    </source>
</reference>
<reference evidence="2" key="2">
    <citation type="submission" date="2024-01" db="EMBL/GenBank/DDBJ databases">
        <title>Comparative genomics of Cryptococcus and Kwoniella reveals pathogenesis evolution and contrasting modes of karyotype evolution via chromosome fusion or intercentromeric recombination.</title>
        <authorList>
            <person name="Coelho M.A."/>
            <person name="David-Palma M."/>
            <person name="Shea T."/>
            <person name="Bowers K."/>
            <person name="McGinley-Smith S."/>
            <person name="Mohammad A.W."/>
            <person name="Gnirke A."/>
            <person name="Yurkov A.M."/>
            <person name="Nowrousian M."/>
            <person name="Sun S."/>
            <person name="Cuomo C.A."/>
            <person name="Heitman J."/>
        </authorList>
    </citation>
    <scope>NUCLEOTIDE SEQUENCE</scope>
    <source>
        <strain evidence="2">CBS 12478</strain>
    </source>
</reference>
<sequence>MGTSSQVDLTVKFEFGRAQWRGLQKKAFETRTSVRLQMRCQIPRTTETGDQARTLTIDIDLSDDAPAIPLVYSLDSDPRTAAEEFGRDYSLSDNYINQIEAFIKAHLEVARDG</sequence>
<dbReference type="KEGG" id="ksn:90830004"/>
<feature type="domain" description="PFU" evidence="1">
    <location>
        <begin position="12"/>
        <end position="113"/>
    </location>
</feature>
<dbReference type="InterPro" id="IPR015155">
    <property type="entry name" value="PFU"/>
</dbReference>
<keyword evidence="3" id="KW-1185">Reference proteome</keyword>
<dbReference type="GeneID" id="90830004"/>
<dbReference type="EMBL" id="CP144060">
    <property type="protein sequence ID" value="WWD21057.1"/>
    <property type="molecule type" value="Genomic_DNA"/>
</dbReference>
<dbReference type="Pfam" id="PF09070">
    <property type="entry name" value="PFU"/>
    <property type="match status" value="1"/>
</dbReference>
<dbReference type="InterPro" id="IPR038122">
    <property type="entry name" value="PFU_sf"/>
</dbReference>
<accession>A0AAJ8MZG5</accession>
<gene>
    <name evidence="2" type="ORF">CI109_105538</name>
</gene>